<dbReference type="SMART" id="SM01425">
    <property type="entry name" value="EsV_1_7"/>
    <property type="match status" value="5"/>
</dbReference>
<feature type="compositionally biased region" description="Basic and acidic residues" evidence="1">
    <location>
        <begin position="411"/>
        <end position="429"/>
    </location>
</feature>
<dbReference type="InParanoid" id="D8LN97"/>
<proteinExistence type="predicted"/>
<dbReference type="Pfam" id="PF19114">
    <property type="entry name" value="EsV_1_7_cys"/>
    <property type="match status" value="7"/>
</dbReference>
<feature type="region of interest" description="Disordered" evidence="1">
    <location>
        <begin position="504"/>
        <end position="525"/>
    </location>
</feature>
<feature type="region of interest" description="Disordered" evidence="1">
    <location>
        <begin position="323"/>
        <end position="429"/>
    </location>
</feature>
<evidence type="ECO:0000313" key="3">
    <source>
        <dbReference type="Proteomes" id="UP000002630"/>
    </source>
</evidence>
<organism evidence="2 3">
    <name type="scientific">Ectocarpus siliculosus</name>
    <name type="common">Brown alga</name>
    <name type="synonym">Conferva siliculosa</name>
    <dbReference type="NCBI Taxonomy" id="2880"/>
    <lineage>
        <taxon>Eukaryota</taxon>
        <taxon>Sar</taxon>
        <taxon>Stramenopiles</taxon>
        <taxon>Ochrophyta</taxon>
        <taxon>PX clade</taxon>
        <taxon>Phaeophyceae</taxon>
        <taxon>Ectocarpales</taxon>
        <taxon>Ectocarpaceae</taxon>
        <taxon>Ectocarpus</taxon>
    </lineage>
</organism>
<dbReference type="AlphaFoldDB" id="D8LN97"/>
<dbReference type="Gene3D" id="6.10.140.110">
    <property type="match status" value="2"/>
</dbReference>
<dbReference type="EMBL" id="FN649747">
    <property type="protein sequence ID" value="CBN77254.1"/>
    <property type="molecule type" value="Genomic_DNA"/>
</dbReference>
<dbReference type="OrthoDB" id="2441233at2759"/>
<feature type="compositionally biased region" description="Basic and acidic residues" evidence="1">
    <location>
        <begin position="331"/>
        <end position="345"/>
    </location>
</feature>
<protein>
    <submittedName>
        <fullName evidence="2">EsV-1-7</fullName>
    </submittedName>
</protein>
<feature type="compositionally biased region" description="Basic residues" evidence="1">
    <location>
        <begin position="397"/>
        <end position="408"/>
    </location>
</feature>
<feature type="compositionally biased region" description="Basic and acidic residues" evidence="1">
    <location>
        <begin position="367"/>
        <end position="396"/>
    </location>
</feature>
<dbReference type="Proteomes" id="UP000002630">
    <property type="component" value="Linkage Group LG22"/>
</dbReference>
<reference evidence="2 3" key="1">
    <citation type="journal article" date="2010" name="Nature">
        <title>The Ectocarpus genome and the independent evolution of multicellularity in brown algae.</title>
        <authorList>
            <person name="Cock J.M."/>
            <person name="Sterck L."/>
            <person name="Rouze P."/>
            <person name="Scornet D."/>
            <person name="Allen A.E."/>
            <person name="Amoutzias G."/>
            <person name="Anthouard V."/>
            <person name="Artiguenave F."/>
            <person name="Aury J.M."/>
            <person name="Badger J.H."/>
            <person name="Beszteri B."/>
            <person name="Billiau K."/>
            <person name="Bonnet E."/>
            <person name="Bothwell J.H."/>
            <person name="Bowler C."/>
            <person name="Boyen C."/>
            <person name="Brownlee C."/>
            <person name="Carrano C.J."/>
            <person name="Charrier B."/>
            <person name="Cho G.Y."/>
            <person name="Coelho S.M."/>
            <person name="Collen J."/>
            <person name="Corre E."/>
            <person name="Da Silva C."/>
            <person name="Delage L."/>
            <person name="Delaroque N."/>
            <person name="Dittami S.M."/>
            <person name="Doulbeau S."/>
            <person name="Elias M."/>
            <person name="Farnham G."/>
            <person name="Gachon C.M."/>
            <person name="Gschloessl B."/>
            <person name="Heesch S."/>
            <person name="Jabbari K."/>
            <person name="Jubin C."/>
            <person name="Kawai H."/>
            <person name="Kimura K."/>
            <person name="Kloareg B."/>
            <person name="Kupper F.C."/>
            <person name="Lang D."/>
            <person name="Le Bail A."/>
            <person name="Leblanc C."/>
            <person name="Lerouge P."/>
            <person name="Lohr M."/>
            <person name="Lopez P.J."/>
            <person name="Martens C."/>
            <person name="Maumus F."/>
            <person name="Michel G."/>
            <person name="Miranda-Saavedra D."/>
            <person name="Morales J."/>
            <person name="Moreau H."/>
            <person name="Motomura T."/>
            <person name="Nagasato C."/>
            <person name="Napoli C.A."/>
            <person name="Nelson D.R."/>
            <person name="Nyvall-Collen P."/>
            <person name="Peters A.F."/>
            <person name="Pommier C."/>
            <person name="Potin P."/>
            <person name="Poulain J."/>
            <person name="Quesneville H."/>
            <person name="Read B."/>
            <person name="Rensing S.A."/>
            <person name="Ritter A."/>
            <person name="Rousvoal S."/>
            <person name="Samanta M."/>
            <person name="Samson G."/>
            <person name="Schroeder D.C."/>
            <person name="Segurens B."/>
            <person name="Strittmatter M."/>
            <person name="Tonon T."/>
            <person name="Tregear J.W."/>
            <person name="Valentin K."/>
            <person name="von Dassow P."/>
            <person name="Yamagishi T."/>
            <person name="Van de Peer Y."/>
            <person name="Wincker P."/>
        </authorList>
    </citation>
    <scope>NUCLEOTIDE SEQUENCE [LARGE SCALE GENOMIC DNA]</scope>
    <source>
        <strain evidence="3">Ec32 / CCAP1310/4</strain>
    </source>
</reference>
<dbReference type="InterPro" id="IPR043822">
    <property type="entry name" value="EsV_1_7_cys"/>
</dbReference>
<evidence type="ECO:0000256" key="1">
    <source>
        <dbReference type="SAM" id="MobiDB-lite"/>
    </source>
</evidence>
<dbReference type="EMBL" id="FN648641">
    <property type="protein sequence ID" value="CBN77254.1"/>
    <property type="molecule type" value="Genomic_DNA"/>
</dbReference>
<keyword evidence="3" id="KW-1185">Reference proteome</keyword>
<evidence type="ECO:0000313" key="2">
    <source>
        <dbReference type="EMBL" id="CBN77254.1"/>
    </source>
</evidence>
<accession>D8LN97</accession>
<gene>
    <name evidence="2" type="ORF">Esi_0044_0004</name>
</gene>
<sequence>MVACRHQGCAERASSGVEGGRVRAAEFCSGHAENGMVDFCKKTGGRPGCCMEHPSCGMEGSKNCSRHGNPGMMVNLDVKRCGHPGCTKWPSYGVEGCKMAGLCPQLTKDRMTYVVEGRGQSPRQHADDNETLPFGVGGGKTAEFCSHAQAANTANVGQLGRKRPACVVEGAPTIKLGASNSKAGMADVVASKRRKLCNHPGCNTKPLFGEEGTDETKFCAHHSKPGMVNLTTKRCGHSGCDATPSYGVEGSKVREFCPRHAKPGMVDVVAKRCGNAGCTTMPSYGVDGSKMAEFCPRHAKDGMVDVFKRKRFKLTTASLAAKQANKKRLHYEKNKEGKKTENARVDEDDTLPGRSGERQSRAIKRRAKEEGKETEDKARVDEDDEFVRRSGGERRSRVMKRRAKRTPRRGSAAEREGRGAEARRTEAGEKRKRALFLGVTFVEEHDAEFLGERAKRVRRFKTLEKKLRNKVTEGNMNPLRDTVRVLATETQGYRVSCVSKVSVSRGPGSSAAKGRPASRRHLLETDMSNTTASRGLLRSVKGKWGDVKFEKVLLDHFWLPDSETWLNKNYMANDGGLIRNLISMTKPETRLLSDDFEVILPINRGFLELLLPHFSKLDKHFTVAFLVGQGLNDLKKSHLALQAGDLIPDDIMMGVYGKNKERQDPDARFCRDGGKCFGQVRGPFGPRCRTDGGSFVNDAG</sequence>
<name>D8LN97_ECTSI</name>